<evidence type="ECO:0008006" key="3">
    <source>
        <dbReference type="Google" id="ProtNLM"/>
    </source>
</evidence>
<reference evidence="2" key="1">
    <citation type="journal article" date="2019" name="Int. J. Syst. Evol. Microbiol.">
        <title>The Global Catalogue of Microorganisms (GCM) 10K type strain sequencing project: providing services to taxonomists for standard genome sequencing and annotation.</title>
        <authorList>
            <consortium name="The Broad Institute Genomics Platform"/>
            <consortium name="The Broad Institute Genome Sequencing Center for Infectious Disease"/>
            <person name="Wu L."/>
            <person name="Ma J."/>
        </authorList>
    </citation>
    <scope>NUCLEOTIDE SEQUENCE [LARGE SCALE GENOMIC DNA]</scope>
    <source>
        <strain evidence="2">NBRC 108728</strain>
    </source>
</reference>
<dbReference type="EMBL" id="AP027733">
    <property type="protein sequence ID" value="BDZ52548.1"/>
    <property type="molecule type" value="Genomic_DNA"/>
</dbReference>
<proteinExistence type="predicted"/>
<accession>A0ABM8GVZ5</accession>
<protein>
    <recommendedName>
        <fullName evidence="3">RepA protein</fullName>
    </recommendedName>
</protein>
<dbReference type="Pfam" id="PF04796">
    <property type="entry name" value="RepA_C"/>
    <property type="match status" value="1"/>
</dbReference>
<evidence type="ECO:0000313" key="1">
    <source>
        <dbReference type="EMBL" id="BDZ52548.1"/>
    </source>
</evidence>
<evidence type="ECO:0000313" key="2">
    <source>
        <dbReference type="Proteomes" id="UP001321486"/>
    </source>
</evidence>
<dbReference type="Proteomes" id="UP001321486">
    <property type="component" value="Plasmid pNBRC108728a"/>
</dbReference>
<sequence>MSADEPTLPGLDHVELRPPISLDSHRVRALEYAARREQNPNDFDMALSARVFAQVSLPYREPAAGTRYWERRNGDTVLTVRPALLTEADGEKREAFPFGLLPRHALTWMATEAARTGQPELMLGKSMSEFMAKLDLAKNGQNAKRLTEGLRRLFGAQVSVDARTEYSDGTMIENGYFSIAKHSRLWSSNSNEPGVWDQTITLSQDFFNSVIASPVPMDLNAIKALGKSPLRYDLYLWLTHRMSYLEDVSRVTWEQLNTQFGSQYSKLAKFKFEFLEHLDIVKIVYPDLNVEVDSRYLILKPSKTHVPMLSGAKRSKLILSGDKDFNVS</sequence>
<keyword evidence="1" id="KW-0614">Plasmid</keyword>
<geneLocation type="plasmid" evidence="1 2">
    <name>pNBRC108728a</name>
</geneLocation>
<organism evidence="1 2">
    <name type="scientific">Frondihabitans sucicola</name>
    <dbReference type="NCBI Taxonomy" id="1268041"/>
    <lineage>
        <taxon>Bacteria</taxon>
        <taxon>Bacillati</taxon>
        <taxon>Actinomycetota</taxon>
        <taxon>Actinomycetes</taxon>
        <taxon>Micrococcales</taxon>
        <taxon>Microbacteriaceae</taxon>
        <taxon>Frondihabitans</taxon>
    </lineage>
</organism>
<name>A0ABM8GVZ5_9MICO</name>
<dbReference type="InterPro" id="IPR006881">
    <property type="entry name" value="RepA_C"/>
</dbReference>
<dbReference type="RefSeq" id="WP_286347393.1">
    <property type="nucleotide sequence ID" value="NZ_AP027733.1"/>
</dbReference>
<keyword evidence="2" id="KW-1185">Reference proteome</keyword>
<gene>
    <name evidence="1" type="ORF">GCM10025867_47890</name>
</gene>